<keyword evidence="1" id="KW-1133">Transmembrane helix</keyword>
<dbReference type="GO" id="GO:0035838">
    <property type="term" value="C:growing cell tip"/>
    <property type="evidence" value="ECO:0007669"/>
    <property type="project" value="TreeGrafter"/>
</dbReference>
<name>A0A1X6MKP7_9APHY</name>
<dbReference type="Proteomes" id="UP000194127">
    <property type="component" value="Unassembled WGS sequence"/>
</dbReference>
<dbReference type="GO" id="GO:0032153">
    <property type="term" value="C:cell division site"/>
    <property type="evidence" value="ECO:0007669"/>
    <property type="project" value="TreeGrafter"/>
</dbReference>
<dbReference type="GeneID" id="36327212"/>
<keyword evidence="1" id="KW-0472">Membrane</keyword>
<proteinExistence type="predicted"/>
<keyword evidence="1" id="KW-0812">Transmembrane</keyword>
<dbReference type="PANTHER" id="PTHR28013:SF4">
    <property type="entry name" value="MARVEL DOMAIN-CONTAINING PROTEIN"/>
    <property type="match status" value="1"/>
</dbReference>
<feature type="transmembrane region" description="Helical" evidence="1">
    <location>
        <begin position="7"/>
        <end position="30"/>
    </location>
</feature>
<feature type="transmembrane region" description="Helical" evidence="1">
    <location>
        <begin position="180"/>
        <end position="200"/>
    </location>
</feature>
<dbReference type="GO" id="GO:0005886">
    <property type="term" value="C:plasma membrane"/>
    <property type="evidence" value="ECO:0007669"/>
    <property type="project" value="InterPro"/>
</dbReference>
<feature type="transmembrane region" description="Helical" evidence="1">
    <location>
        <begin position="109"/>
        <end position="127"/>
    </location>
</feature>
<dbReference type="PANTHER" id="PTHR28013">
    <property type="entry name" value="PROTEIN DCV1-RELATED"/>
    <property type="match status" value="1"/>
</dbReference>
<dbReference type="Gene3D" id="1.20.140.150">
    <property type="match status" value="1"/>
</dbReference>
<keyword evidence="3" id="KW-1185">Reference proteome</keyword>
<evidence type="ECO:0000313" key="3">
    <source>
        <dbReference type="Proteomes" id="UP000194127"/>
    </source>
</evidence>
<reference evidence="2 3" key="1">
    <citation type="submission" date="2017-04" db="EMBL/GenBank/DDBJ databases">
        <title>Genome Sequence of the Model Brown-Rot Fungus Postia placenta SB12.</title>
        <authorList>
            <consortium name="DOE Joint Genome Institute"/>
            <person name="Gaskell J."/>
            <person name="Kersten P."/>
            <person name="Larrondo L.F."/>
            <person name="Canessa P."/>
            <person name="Martinez D."/>
            <person name="Hibbett D."/>
            <person name="Schmoll M."/>
            <person name="Kubicek C.P."/>
            <person name="Martinez A.T."/>
            <person name="Yadav J."/>
            <person name="Master E."/>
            <person name="Magnuson J.K."/>
            <person name="James T."/>
            <person name="Yaver D."/>
            <person name="Berka R."/>
            <person name="Labutti K."/>
            <person name="Lipzen A."/>
            <person name="Aerts A."/>
            <person name="Barry K."/>
            <person name="Henrissat B."/>
            <person name="Blanchette R."/>
            <person name="Grigoriev I."/>
            <person name="Cullen D."/>
        </authorList>
    </citation>
    <scope>NUCLEOTIDE SEQUENCE [LARGE SCALE GENOMIC DNA]</scope>
    <source>
        <strain evidence="2 3">MAD-698-R-SB12</strain>
    </source>
</reference>
<evidence type="ECO:0008006" key="4">
    <source>
        <dbReference type="Google" id="ProtNLM"/>
    </source>
</evidence>
<evidence type="ECO:0000313" key="2">
    <source>
        <dbReference type="EMBL" id="OSX56623.1"/>
    </source>
</evidence>
<dbReference type="AlphaFoldDB" id="A0A1X6MKP7"/>
<protein>
    <recommendedName>
        <fullName evidence="4">Pali-domain-containing protein</fullName>
    </recommendedName>
</protein>
<sequence length="231" mass="24902">MGKVLHLPGIFFLFSAFVLLLLVSISLPYLTVFDFARVHFNEGGPISIGSDTNAVSQLRFGIWAGCWYEASSGHRACSAAGYAYNTTMYAGSTRADSITIGASWTRGLAIHPVAAGMSLIALLLSLSAHITVRLLAALAAFLASTITLIAFATDIALFAYVKEKASKLDGTTTTTDTAPAFWMTFAAMLLLWLAGGMMCIGRRRDRMSDATNYPMASSKVSKSWRDRFTKA</sequence>
<evidence type="ECO:0000256" key="1">
    <source>
        <dbReference type="SAM" id="Phobius"/>
    </source>
</evidence>
<gene>
    <name evidence="2" type="ORF">POSPLADRAFT_1068055</name>
</gene>
<dbReference type="InterPro" id="IPR009571">
    <property type="entry name" value="SUR7/Rim9-like_fungi"/>
</dbReference>
<organism evidence="2 3">
    <name type="scientific">Postia placenta MAD-698-R-SB12</name>
    <dbReference type="NCBI Taxonomy" id="670580"/>
    <lineage>
        <taxon>Eukaryota</taxon>
        <taxon>Fungi</taxon>
        <taxon>Dikarya</taxon>
        <taxon>Basidiomycota</taxon>
        <taxon>Agaricomycotina</taxon>
        <taxon>Agaricomycetes</taxon>
        <taxon>Polyporales</taxon>
        <taxon>Adustoporiaceae</taxon>
        <taxon>Rhodonia</taxon>
    </lineage>
</organism>
<dbReference type="OrthoDB" id="2354757at2759"/>
<dbReference type="EMBL" id="KZ110612">
    <property type="protein sequence ID" value="OSX56623.1"/>
    <property type="molecule type" value="Genomic_DNA"/>
</dbReference>
<feature type="transmembrane region" description="Helical" evidence="1">
    <location>
        <begin position="134"/>
        <end position="160"/>
    </location>
</feature>
<dbReference type="Pfam" id="PF06687">
    <property type="entry name" value="SUR7"/>
    <property type="match status" value="1"/>
</dbReference>
<dbReference type="InterPro" id="IPR051380">
    <property type="entry name" value="pH-response_reg_palI/RIM9"/>
</dbReference>
<accession>A0A1X6MKP7</accession>
<dbReference type="STRING" id="670580.A0A1X6MKP7"/>
<dbReference type="RefSeq" id="XP_024333417.1">
    <property type="nucleotide sequence ID" value="XM_024482262.1"/>
</dbReference>